<keyword evidence="3" id="KW-1185">Reference proteome</keyword>
<comment type="caution">
    <text evidence="2">The sequence shown here is derived from an EMBL/GenBank/DDBJ whole genome shotgun (WGS) entry which is preliminary data.</text>
</comment>
<evidence type="ECO:0000313" key="2">
    <source>
        <dbReference type="EMBL" id="OAG31595.1"/>
    </source>
</evidence>
<keyword evidence="1" id="KW-0472">Membrane</keyword>
<organism evidence="2 3">
    <name type="scientific">Nematocida displodere</name>
    <dbReference type="NCBI Taxonomy" id="1805483"/>
    <lineage>
        <taxon>Eukaryota</taxon>
        <taxon>Fungi</taxon>
        <taxon>Fungi incertae sedis</taxon>
        <taxon>Microsporidia</taxon>
        <taxon>Nematocida</taxon>
    </lineage>
</organism>
<protein>
    <submittedName>
        <fullName evidence="2">Uncharacterized protein</fullName>
    </submittedName>
</protein>
<dbReference type="GeneID" id="93646420"/>
<sequence length="103" mass="11551">MPRVVYQTTTYNLMNNNDEECEIYSSRPISICAPENNLDIETGIQTRCRRLLTRTRVIVLAVLAFFGIVMVSLLIGLRHTSNHNAALTNEPTPLSYTTVAPVL</sequence>
<dbReference type="RefSeq" id="XP_067545196.1">
    <property type="nucleotide sequence ID" value="XM_067687488.1"/>
</dbReference>
<gene>
    <name evidence="2" type="ORF">NEDG_00070</name>
</gene>
<dbReference type="EMBL" id="LTDL01000014">
    <property type="protein sequence ID" value="OAG31595.1"/>
    <property type="molecule type" value="Genomic_DNA"/>
</dbReference>
<dbReference type="VEuPathDB" id="MicrosporidiaDB:NEDG_00070"/>
<accession>A0A177EHZ6</accession>
<dbReference type="AlphaFoldDB" id="A0A177EHZ6"/>
<name>A0A177EHZ6_9MICR</name>
<feature type="transmembrane region" description="Helical" evidence="1">
    <location>
        <begin position="57"/>
        <end position="77"/>
    </location>
</feature>
<evidence type="ECO:0000256" key="1">
    <source>
        <dbReference type="SAM" id="Phobius"/>
    </source>
</evidence>
<reference evidence="2 3" key="1">
    <citation type="submission" date="2016-02" db="EMBL/GenBank/DDBJ databases">
        <title>Discovery of a natural microsporidian pathogen with a broad tissue tropism in Caenorhabditis elegans.</title>
        <authorList>
            <person name="Luallen R.J."/>
            <person name="Reinke A.W."/>
            <person name="Tong L."/>
            <person name="Botts M.R."/>
            <person name="Felix M.-A."/>
            <person name="Troemel E.R."/>
        </authorList>
    </citation>
    <scope>NUCLEOTIDE SEQUENCE [LARGE SCALE GENOMIC DNA]</scope>
    <source>
        <strain evidence="2 3">JUm2807</strain>
    </source>
</reference>
<keyword evidence="1" id="KW-0812">Transmembrane</keyword>
<proteinExistence type="predicted"/>
<keyword evidence="1" id="KW-1133">Transmembrane helix</keyword>
<evidence type="ECO:0000313" key="3">
    <source>
        <dbReference type="Proteomes" id="UP000185944"/>
    </source>
</evidence>
<dbReference type="Proteomes" id="UP000185944">
    <property type="component" value="Unassembled WGS sequence"/>
</dbReference>